<reference evidence="1 2" key="1">
    <citation type="submission" date="2018-04" db="EMBL/GenBank/DDBJ databases">
        <title>Novel Campyloabacter and Helicobacter Species and Strains.</title>
        <authorList>
            <person name="Mannion A.J."/>
            <person name="Shen Z."/>
            <person name="Fox J.G."/>
        </authorList>
    </citation>
    <scope>NUCLEOTIDE SEQUENCE [LARGE SCALE GENOMIC DNA]</scope>
    <source>
        <strain evidence="1 2">MIT 12-6600</strain>
    </source>
</reference>
<accession>A0A3D8IUW9</accession>
<dbReference type="OrthoDB" id="9778629at2"/>
<protein>
    <submittedName>
        <fullName evidence="1">DUF455 domain-containing protein</fullName>
    </submittedName>
</protein>
<dbReference type="InterPro" id="IPR007402">
    <property type="entry name" value="DUF455"/>
</dbReference>
<name>A0A3D8IUW9_9HELI</name>
<gene>
    <name evidence="1" type="ORF">CQA54_00620</name>
</gene>
<dbReference type="RefSeq" id="WP_115570309.1">
    <property type="nucleotide sequence ID" value="NZ_NXLT01000001.1"/>
</dbReference>
<dbReference type="PANTHER" id="PTHR42782">
    <property type="entry name" value="SI:CH73-314G15.3"/>
    <property type="match status" value="1"/>
</dbReference>
<evidence type="ECO:0000313" key="1">
    <source>
        <dbReference type="EMBL" id="RDU68351.1"/>
    </source>
</evidence>
<keyword evidence="2" id="KW-1185">Reference proteome</keyword>
<proteinExistence type="predicted"/>
<dbReference type="Pfam" id="PF04305">
    <property type="entry name" value="DUF455"/>
    <property type="match status" value="1"/>
</dbReference>
<dbReference type="PANTHER" id="PTHR42782:SF4">
    <property type="entry name" value="DUF455 DOMAIN-CONTAINING PROTEIN"/>
    <property type="match status" value="1"/>
</dbReference>
<sequence>MKVAFFEALEDILQSTSFIQIREKFMPFYDDVKRGCVDFTSSTCVRPSSDLESLWIMRDNNTSVLKIRRPNHAKSKLALAKVLHSVTHIEASAIILALDACYRFRDMPLAFYMDWLSVADEELKHFGLLEELLGELDSVYGVFPVHNTLFEAMQATQASLEWRMGVVHRGLEAKGLDANPFVLQKLMQTNLPLKSKIAEVFEIILRDEVGHVQKGDIWWKYAQQDMPTPQPFVALCERFEHFSLAGKILNVDARLQAGFSIMELESLQAFYAKQSERRLSRK</sequence>
<evidence type="ECO:0000313" key="2">
    <source>
        <dbReference type="Proteomes" id="UP000256514"/>
    </source>
</evidence>
<dbReference type="AlphaFoldDB" id="A0A3D8IUW9"/>
<dbReference type="InterPro" id="IPR009078">
    <property type="entry name" value="Ferritin-like_SF"/>
</dbReference>
<comment type="caution">
    <text evidence="1">The sequence shown here is derived from an EMBL/GenBank/DDBJ whole genome shotgun (WGS) entry which is preliminary data.</text>
</comment>
<dbReference type="SUPFAM" id="SSF47240">
    <property type="entry name" value="Ferritin-like"/>
    <property type="match status" value="1"/>
</dbReference>
<dbReference type="EMBL" id="NXLT01000001">
    <property type="protein sequence ID" value="RDU68351.1"/>
    <property type="molecule type" value="Genomic_DNA"/>
</dbReference>
<dbReference type="Proteomes" id="UP000256514">
    <property type="component" value="Unassembled WGS sequence"/>
</dbReference>
<organism evidence="1 2">
    <name type="scientific">Helicobacter equorum</name>
    <dbReference type="NCBI Taxonomy" id="361872"/>
    <lineage>
        <taxon>Bacteria</taxon>
        <taxon>Pseudomonadati</taxon>
        <taxon>Campylobacterota</taxon>
        <taxon>Epsilonproteobacteria</taxon>
        <taxon>Campylobacterales</taxon>
        <taxon>Helicobacteraceae</taxon>
        <taxon>Helicobacter</taxon>
    </lineage>
</organism>